<proteinExistence type="predicted"/>
<gene>
    <name evidence="2" type="ORF">BOKJ2_LOCUS4580</name>
</gene>
<dbReference type="AlphaFoldDB" id="A0A811K9N8"/>
<dbReference type="Proteomes" id="UP000783686">
    <property type="component" value="Unassembled WGS sequence"/>
</dbReference>
<evidence type="ECO:0000313" key="2">
    <source>
        <dbReference type="EMBL" id="CAD5212779.1"/>
    </source>
</evidence>
<feature type="signal peptide" evidence="1">
    <location>
        <begin position="1"/>
        <end position="16"/>
    </location>
</feature>
<comment type="caution">
    <text evidence="2">The sequence shown here is derived from an EMBL/GenBank/DDBJ whole genome shotgun (WGS) entry which is preliminary data.</text>
</comment>
<dbReference type="EMBL" id="CAJFDH010000002">
    <property type="protein sequence ID" value="CAD5212779.1"/>
    <property type="molecule type" value="Genomic_DNA"/>
</dbReference>
<evidence type="ECO:0000313" key="3">
    <source>
        <dbReference type="Proteomes" id="UP000614601"/>
    </source>
</evidence>
<accession>A0A811K9N8</accession>
<dbReference type="Proteomes" id="UP000614601">
    <property type="component" value="Unassembled WGS sequence"/>
</dbReference>
<keyword evidence="3" id="KW-1185">Reference proteome</keyword>
<evidence type="ECO:0000256" key="1">
    <source>
        <dbReference type="SAM" id="SignalP"/>
    </source>
</evidence>
<sequence length="101" mass="12142">MKIFVILLSLLGLICCDNLYDVWLTYIKTSDDIRQKNECKDVKDDNNQLLETYRDRVSEPDLDTDCMIDFYKKIFEYQAEYCQHTQAYCDKYKDLLSQFHS</sequence>
<keyword evidence="1" id="KW-0732">Signal</keyword>
<dbReference type="EMBL" id="CAJFCW020000002">
    <property type="protein sequence ID" value="CAG9097563.1"/>
    <property type="molecule type" value="Genomic_DNA"/>
</dbReference>
<feature type="chain" id="PRO_5036408275" evidence="1">
    <location>
        <begin position="17"/>
        <end position="101"/>
    </location>
</feature>
<protein>
    <submittedName>
        <fullName evidence="2">Uncharacterized protein</fullName>
    </submittedName>
</protein>
<reference evidence="2" key="1">
    <citation type="submission" date="2020-09" db="EMBL/GenBank/DDBJ databases">
        <authorList>
            <person name="Kikuchi T."/>
        </authorList>
    </citation>
    <scope>NUCLEOTIDE SEQUENCE</scope>
    <source>
        <strain evidence="2">SH1</strain>
    </source>
</reference>
<organism evidence="2 3">
    <name type="scientific">Bursaphelenchus okinawaensis</name>
    <dbReference type="NCBI Taxonomy" id="465554"/>
    <lineage>
        <taxon>Eukaryota</taxon>
        <taxon>Metazoa</taxon>
        <taxon>Ecdysozoa</taxon>
        <taxon>Nematoda</taxon>
        <taxon>Chromadorea</taxon>
        <taxon>Rhabditida</taxon>
        <taxon>Tylenchina</taxon>
        <taxon>Tylenchomorpha</taxon>
        <taxon>Aphelenchoidea</taxon>
        <taxon>Aphelenchoididae</taxon>
        <taxon>Bursaphelenchus</taxon>
    </lineage>
</organism>
<name>A0A811K9N8_9BILA</name>